<dbReference type="InterPro" id="IPR000237">
    <property type="entry name" value="GRIP_dom"/>
</dbReference>
<gene>
    <name evidence="4" type="ORF">CEUTPL_LOCUS8446</name>
</gene>
<feature type="domain" description="GRIP" evidence="3">
    <location>
        <begin position="1476"/>
        <end position="1523"/>
    </location>
</feature>
<dbReference type="Gene3D" id="1.10.287.1490">
    <property type="match status" value="1"/>
</dbReference>
<accession>A0A9N9MQJ8</accession>
<dbReference type="PANTHER" id="PTHR19327">
    <property type="entry name" value="GOLGIN"/>
    <property type="match status" value="1"/>
</dbReference>
<dbReference type="GO" id="GO:0031267">
    <property type="term" value="F:small GTPase binding"/>
    <property type="evidence" value="ECO:0007669"/>
    <property type="project" value="TreeGrafter"/>
</dbReference>
<dbReference type="SMART" id="SM00755">
    <property type="entry name" value="Grip"/>
    <property type="match status" value="1"/>
</dbReference>
<dbReference type="PANTHER" id="PTHR19327:SF0">
    <property type="entry name" value="GOLGIN SUBFAMILY A MEMBER 4"/>
    <property type="match status" value="1"/>
</dbReference>
<evidence type="ECO:0000256" key="1">
    <source>
        <dbReference type="SAM" id="Coils"/>
    </source>
</evidence>
<evidence type="ECO:0000313" key="4">
    <source>
        <dbReference type="EMBL" id="CAG9767892.1"/>
    </source>
</evidence>
<feature type="coiled-coil region" evidence="1">
    <location>
        <begin position="659"/>
        <end position="1372"/>
    </location>
</feature>
<proteinExistence type="predicted"/>
<organism evidence="4 5">
    <name type="scientific">Ceutorhynchus assimilis</name>
    <name type="common">cabbage seed weevil</name>
    <dbReference type="NCBI Taxonomy" id="467358"/>
    <lineage>
        <taxon>Eukaryota</taxon>
        <taxon>Metazoa</taxon>
        <taxon>Ecdysozoa</taxon>
        <taxon>Arthropoda</taxon>
        <taxon>Hexapoda</taxon>
        <taxon>Insecta</taxon>
        <taxon>Pterygota</taxon>
        <taxon>Neoptera</taxon>
        <taxon>Endopterygota</taxon>
        <taxon>Coleoptera</taxon>
        <taxon>Polyphaga</taxon>
        <taxon>Cucujiformia</taxon>
        <taxon>Curculionidae</taxon>
        <taxon>Ceutorhynchinae</taxon>
        <taxon>Ceutorhynchus</taxon>
    </lineage>
</organism>
<feature type="coiled-coil region" evidence="1">
    <location>
        <begin position="555"/>
        <end position="624"/>
    </location>
</feature>
<dbReference type="Gene3D" id="1.10.220.60">
    <property type="entry name" value="GRIP domain"/>
    <property type="match status" value="1"/>
</dbReference>
<dbReference type="GO" id="GO:0005794">
    <property type="term" value="C:Golgi apparatus"/>
    <property type="evidence" value="ECO:0007669"/>
    <property type="project" value="TreeGrafter"/>
</dbReference>
<dbReference type="SUPFAM" id="SSF101283">
    <property type="entry name" value="GRIP domain"/>
    <property type="match status" value="1"/>
</dbReference>
<protein>
    <recommendedName>
        <fullName evidence="3">GRIP domain-containing protein</fullName>
    </recommendedName>
</protein>
<dbReference type="EMBL" id="OU892280">
    <property type="protein sequence ID" value="CAG9767892.1"/>
    <property type="molecule type" value="Genomic_DNA"/>
</dbReference>
<name>A0A9N9MQJ8_9CUCU</name>
<feature type="compositionally biased region" description="Low complexity" evidence="2">
    <location>
        <begin position="61"/>
        <end position="80"/>
    </location>
</feature>
<sequence>MFKKLKEKITEEVKISPQRFQQLTQSVSDKLQGNSAPDENMFSIGEDDENASSMSTDQGFSSVTLVSPSSDSRSRRLSNSSMASDVSFLPRYEAGSTYHLQSDLDASASELEDNVSQSSSQLGHISKEQVYSAFKKSQLRYHKYRGRYTDLARHYKELERENAKMKSVLVETQDRAFRRVAELKEQCGLEQKAKAHLEGALRDELDEKQMKIESLQTKINLLHADEKEAANNIDADKLEQLTKYLNDARSEIEMLNSKIQEYKASAIVQKSKIAALEQDIVNFSEREKENNIKLAENKMDLHNELLSKDAEISRLKKDIESFRSNENRSTKMENLQIQNTKLIEKVENLMQKCNGLENELLKVEKYKMDITELTEKNLELNKIIKDSQKNIEDELLKVESYKIEINELNKKNLELNKLIEDSQKDKEDYERKIEDLRASAIKNLNSLENKISQSLSKEYEEREEKLKEDFELKLKEISQNNQSAAELNLQLIDKDNEIKKIVNELQEVQNKLMEKDSRYNELETNHLGLIEDSDKLRKYVNDLKKQVPEIGNSDKKMYEDKIDRLQANIKTLQEELSHLEKISEEKEAQNVQLTKENLDFETRNVKLLEMCKLLEEKLETVEINTTEDNLLTIKLQALEEEKQTILESFEMERKLFNKIQEEHNDLKIKEIKMEELENRNKLLEEKIVELKGFLTDKEATIVEINKLKLALEQALSKTQESLRILEEKQEAQEINKTECNLLQIKVQQLENEKENLIKTFQLEREMFDRSFHTKHEELETHREDIKQENIELAKENLELKKINEELTTKVRIFEERHEVLELESIESNLLKLKLQEFEKEKEELSQTFEAERKMFNKILIEHKELKIANEKISDLESSHNHLTEKILSLKKHLNEKEDKIVQLQRDNLALEQEISKLQESLRLRKEQIDSMNVEKSECGLLEIKLKSLEEENHSLLKSFENERGIFEEALSKANHLQSKVDELNETISILSREKFDLEEEFIAEKEKWVASVESRKKDAENMEIQIGKVNKEKELLEKEIENLKMESQVSQKQIHGLNDTINSLKEEIDSYAVKIENQTDLINQLQEEIKRNEEKHKSISDTLNKEKIEKTQALEKLKQMQQELDKNNNEIIEIKNSLESVDKLYEEAKTQQSGVVSLLEDTKKELEQKIEELQFKTKEMHIIEEKFTNLAQENAELVSKIKELEQLNEALHSDCNKLNQEISELKLRINHLTSDNRNINEEHEKLLSEMEEYKAKCELMENEKGSFDALEQERDSLQKIVTELNEKIEKSSNSDLGQIQQNFSEIKEQCDRLHMENQNLKSEYSKLEEQCQNFSKVKKDLESQMDELERHYNEVLHEKQLLQDEVQELKISPINASVNGSNNCNKLDDLMITKQENSLLSALPTQNGPTSEGYQISQTEIENLKDKVLQYKSIDMTNKSSIEFYENELQKMKIRNEKLNRKLDETLVTLNHCTELSSSSTEIEYLKNVLYNYMLGKEGMVLARVIAAVCKFDPGQTEAVLQKEQQKQTLLGQLGIL</sequence>
<evidence type="ECO:0000259" key="3">
    <source>
        <dbReference type="PROSITE" id="PS50913"/>
    </source>
</evidence>
<evidence type="ECO:0000313" key="5">
    <source>
        <dbReference type="Proteomes" id="UP001152799"/>
    </source>
</evidence>
<evidence type="ECO:0000256" key="2">
    <source>
        <dbReference type="SAM" id="MobiDB-lite"/>
    </source>
</evidence>
<feature type="compositionally biased region" description="Polar residues" evidence="2">
    <location>
        <begin position="24"/>
        <end position="37"/>
    </location>
</feature>
<dbReference type="OrthoDB" id="5322683at2759"/>
<feature type="coiled-coil region" evidence="1">
    <location>
        <begin position="332"/>
        <end position="525"/>
    </location>
</feature>
<reference evidence="4" key="1">
    <citation type="submission" date="2022-01" db="EMBL/GenBank/DDBJ databases">
        <authorList>
            <person name="King R."/>
        </authorList>
    </citation>
    <scope>NUCLEOTIDE SEQUENCE</scope>
</reference>
<feature type="compositionally biased region" description="Polar residues" evidence="2">
    <location>
        <begin position="51"/>
        <end position="60"/>
    </location>
</feature>
<dbReference type="GO" id="GO:0048193">
    <property type="term" value="P:Golgi vesicle transport"/>
    <property type="evidence" value="ECO:0007669"/>
    <property type="project" value="TreeGrafter"/>
</dbReference>
<dbReference type="PROSITE" id="PS50913">
    <property type="entry name" value="GRIP"/>
    <property type="match status" value="1"/>
</dbReference>
<keyword evidence="1" id="KW-0175">Coiled coil</keyword>
<keyword evidence="5" id="KW-1185">Reference proteome</keyword>
<feature type="region of interest" description="Disordered" evidence="2">
    <location>
        <begin position="24"/>
        <end position="80"/>
    </location>
</feature>
<dbReference type="Pfam" id="PF01465">
    <property type="entry name" value="GRIP"/>
    <property type="match status" value="1"/>
</dbReference>
<dbReference type="Proteomes" id="UP001152799">
    <property type="component" value="Chromosome 4"/>
</dbReference>
<dbReference type="SUPFAM" id="SSF90257">
    <property type="entry name" value="Myosin rod fragments"/>
    <property type="match status" value="1"/>
</dbReference>
<feature type="coiled-coil region" evidence="1">
    <location>
        <begin position="1442"/>
        <end position="1469"/>
    </location>
</feature>
<feature type="coiled-coil region" evidence="1">
    <location>
        <begin position="141"/>
        <end position="305"/>
    </location>
</feature>